<dbReference type="AlphaFoldDB" id="H6QPI7"/>
<evidence type="ECO:0000256" key="1">
    <source>
        <dbReference type="SAM" id="SignalP"/>
    </source>
</evidence>
<dbReference type="KEGG" id="pgr:PGTG_20854"/>
<feature type="chain" id="PRO_5003606506" description="Secreted protein" evidence="1">
    <location>
        <begin position="20"/>
        <end position="110"/>
    </location>
</feature>
<organism evidence="2 3">
    <name type="scientific">Puccinia graminis f. sp. tritici (strain CRL 75-36-700-3 / race SCCL)</name>
    <name type="common">Black stem rust fungus</name>
    <dbReference type="NCBI Taxonomy" id="418459"/>
    <lineage>
        <taxon>Eukaryota</taxon>
        <taxon>Fungi</taxon>
        <taxon>Dikarya</taxon>
        <taxon>Basidiomycota</taxon>
        <taxon>Pucciniomycotina</taxon>
        <taxon>Pucciniomycetes</taxon>
        <taxon>Pucciniales</taxon>
        <taxon>Pucciniaceae</taxon>
        <taxon>Puccinia</taxon>
    </lineage>
</organism>
<gene>
    <name evidence="2" type="ORF">PGTG_20854</name>
</gene>
<dbReference type="RefSeq" id="XP_003890567.1">
    <property type="nucleotide sequence ID" value="XM_003890518.1"/>
</dbReference>
<dbReference type="InParanoid" id="H6QPI7"/>
<proteinExistence type="predicted"/>
<sequence length="110" mass="11760">MAASFSLMIVIRLLWSLIAKNLQNAIGAKWLCAETMQAVATRSLGRVQSASPGGGLHMEPYGAAVLQLRLELLTQVEKRFRTLPPACPPGGPVASGPCTDLCGDRFPIVR</sequence>
<reference evidence="3" key="1">
    <citation type="journal article" date="2011" name="Proc. Natl. Acad. Sci. U.S.A.">
        <title>Obligate biotrophy features unraveled by the genomic analysis of rust fungi.</title>
        <authorList>
            <person name="Duplessis S."/>
            <person name="Cuomo C.A."/>
            <person name="Lin Y.-C."/>
            <person name="Aerts A."/>
            <person name="Tisserant E."/>
            <person name="Veneault-Fourrey C."/>
            <person name="Joly D.L."/>
            <person name="Hacquard S."/>
            <person name="Amselem J."/>
            <person name="Cantarel B.L."/>
            <person name="Chiu R."/>
            <person name="Coutinho P.M."/>
            <person name="Feau N."/>
            <person name="Field M."/>
            <person name="Frey P."/>
            <person name="Gelhaye E."/>
            <person name="Goldberg J."/>
            <person name="Grabherr M.G."/>
            <person name="Kodira C.D."/>
            <person name="Kohler A."/>
            <person name="Kuees U."/>
            <person name="Lindquist E.A."/>
            <person name="Lucas S.M."/>
            <person name="Mago R."/>
            <person name="Mauceli E."/>
            <person name="Morin E."/>
            <person name="Murat C."/>
            <person name="Pangilinan J.L."/>
            <person name="Park R."/>
            <person name="Pearson M."/>
            <person name="Quesneville H."/>
            <person name="Rouhier N."/>
            <person name="Sakthikumar S."/>
            <person name="Salamov A.A."/>
            <person name="Schmutz J."/>
            <person name="Selles B."/>
            <person name="Shapiro H."/>
            <person name="Tanguay P."/>
            <person name="Tuskan G.A."/>
            <person name="Henrissat B."/>
            <person name="Van de Peer Y."/>
            <person name="Rouze P."/>
            <person name="Ellis J.G."/>
            <person name="Dodds P.N."/>
            <person name="Schein J.E."/>
            <person name="Zhong S."/>
            <person name="Hamelin R.C."/>
            <person name="Grigoriev I.V."/>
            <person name="Szabo L.J."/>
            <person name="Martin F."/>
        </authorList>
    </citation>
    <scope>NUCLEOTIDE SEQUENCE [LARGE SCALE GENOMIC DNA]</scope>
    <source>
        <strain evidence="3">CRL 75-36-700-3 / race SCCL</strain>
    </source>
</reference>
<dbReference type="EMBL" id="DS178265">
    <property type="protein sequence ID" value="EHS63872.1"/>
    <property type="molecule type" value="Genomic_DNA"/>
</dbReference>
<keyword evidence="1" id="KW-0732">Signal</keyword>
<dbReference type="VEuPathDB" id="FungiDB:PGTG_20854"/>
<evidence type="ECO:0008006" key="4">
    <source>
        <dbReference type="Google" id="ProtNLM"/>
    </source>
</evidence>
<evidence type="ECO:0000313" key="2">
    <source>
        <dbReference type="EMBL" id="EHS63872.1"/>
    </source>
</evidence>
<dbReference type="HOGENOM" id="CLU_2172297_0_0_1"/>
<evidence type="ECO:0000313" key="3">
    <source>
        <dbReference type="Proteomes" id="UP000008783"/>
    </source>
</evidence>
<keyword evidence="3" id="KW-1185">Reference proteome</keyword>
<accession>H6QPI7</accession>
<dbReference type="GeneID" id="13543234"/>
<dbReference type="Proteomes" id="UP000008783">
    <property type="component" value="Unassembled WGS sequence"/>
</dbReference>
<feature type="signal peptide" evidence="1">
    <location>
        <begin position="1"/>
        <end position="19"/>
    </location>
</feature>
<name>H6QPI7_PUCGT</name>
<protein>
    <recommendedName>
        <fullName evidence="4">Secreted protein</fullName>
    </recommendedName>
</protein>